<evidence type="ECO:0000313" key="2">
    <source>
        <dbReference type="Proteomes" id="UP000280792"/>
    </source>
</evidence>
<organism evidence="1 2">
    <name type="scientific">Aestuariirhabdus litorea</name>
    <dbReference type="NCBI Taxonomy" id="2528527"/>
    <lineage>
        <taxon>Bacteria</taxon>
        <taxon>Pseudomonadati</taxon>
        <taxon>Pseudomonadota</taxon>
        <taxon>Gammaproteobacteria</taxon>
        <taxon>Oceanospirillales</taxon>
        <taxon>Aestuariirhabdaceae</taxon>
        <taxon>Aestuariirhabdus</taxon>
    </lineage>
</organism>
<proteinExistence type="predicted"/>
<comment type="caution">
    <text evidence="1">The sequence shown here is derived from an EMBL/GenBank/DDBJ whole genome shotgun (WGS) entry which is preliminary data.</text>
</comment>
<protein>
    <submittedName>
        <fullName evidence="1">DUF3373 family protein</fullName>
    </submittedName>
</protein>
<dbReference type="EMBL" id="QWEZ01000002">
    <property type="protein sequence ID" value="RRJ82789.1"/>
    <property type="molecule type" value="Genomic_DNA"/>
</dbReference>
<reference evidence="1 2" key="1">
    <citation type="submission" date="2018-08" db="EMBL/GenBank/DDBJ databases">
        <authorList>
            <person name="Khan S.A."/>
        </authorList>
    </citation>
    <scope>NUCLEOTIDE SEQUENCE [LARGE SCALE GENOMIC DNA]</scope>
    <source>
        <strain evidence="1 2">GTF-13</strain>
    </source>
</reference>
<keyword evidence="2" id="KW-1185">Reference proteome</keyword>
<evidence type="ECO:0000313" key="1">
    <source>
        <dbReference type="EMBL" id="RRJ82789.1"/>
    </source>
</evidence>
<gene>
    <name evidence="1" type="ORF">D0544_13110</name>
</gene>
<dbReference type="Proteomes" id="UP000280792">
    <property type="component" value="Unassembled WGS sequence"/>
</dbReference>
<dbReference type="Pfam" id="PF11853">
    <property type="entry name" value="DUF3373"/>
    <property type="match status" value="1"/>
</dbReference>
<name>A0A3P3VM45_9GAMM</name>
<sequence>MVLNSKKWRHTLVTLLSSTHQIAVNYPIVTNGFKRHRFYSLSVRSRNTIMKTLYPLTTALALGISMPAFADLNEDVEMLKEQVRALQTKQGGNNLKFNVDYRVSLDSIKYKTAGGETYKNNDLLSNRLILNMGYAYNENLVFRGALSYNKAYGEQPNQPGPYAGFDWVVNENFDNDSNHVKVKEAYFLYLGDAFLGNEMLPWTFSLGRRPSTTGFLANNREGFEEAKSPLAHSINVEFDGLSLNVKTEKVIGLTGSAIKLCAGRGMSNARARFDSTGYDYSKDKADLDNIDFIGFIITPYNDGQYNLQTQIYYANHLIGMDAAAIMAAPMDPNSYALKEFGDLSNMTLSFEINGIGEFINEFLDDTRVFASYSMSKTHPKGDMAMLGSPDSETGSSYWVGVNVPGFIEGDSFGVEYNHGDKYWRSFTYGEDTLIGSKVAARGDAIEAYYNLPVIDEALTAQIRYTKIDYDYTGSNGFFGSYTGAPLDMSNPMAANAVKEAEDLRLIVRYKF</sequence>
<reference evidence="1 2" key="2">
    <citation type="submission" date="2018-12" db="EMBL/GenBank/DDBJ databases">
        <title>Simiduia agarivorans gen. nov., sp. nov., a marine, agarolytic bacterium isolated from shallow coastal water from Keelung, Taiwan.</title>
        <authorList>
            <person name="Shieh W.Y."/>
        </authorList>
    </citation>
    <scope>NUCLEOTIDE SEQUENCE [LARGE SCALE GENOMIC DNA]</scope>
    <source>
        <strain evidence="1 2">GTF-13</strain>
    </source>
</reference>
<dbReference type="InterPro" id="IPR021803">
    <property type="entry name" value="DUF3373"/>
</dbReference>
<accession>A0A3P3VM45</accession>
<dbReference type="AlphaFoldDB" id="A0A3P3VM45"/>